<protein>
    <submittedName>
        <fullName evidence="2">Uncharacterized protein</fullName>
    </submittedName>
</protein>
<feature type="region of interest" description="Disordered" evidence="1">
    <location>
        <begin position="1"/>
        <end position="23"/>
    </location>
</feature>
<reference evidence="2 3" key="1">
    <citation type="journal article" date="2018" name="New Phytol.">
        <title>Phylogenomics of Endogonaceae and evolution of mycorrhizas within Mucoromycota.</title>
        <authorList>
            <person name="Chang Y."/>
            <person name="Desiro A."/>
            <person name="Na H."/>
            <person name="Sandor L."/>
            <person name="Lipzen A."/>
            <person name="Clum A."/>
            <person name="Barry K."/>
            <person name="Grigoriev I.V."/>
            <person name="Martin F.M."/>
            <person name="Stajich J.E."/>
            <person name="Smith M.E."/>
            <person name="Bonito G."/>
            <person name="Spatafora J.W."/>
        </authorList>
    </citation>
    <scope>NUCLEOTIDE SEQUENCE [LARGE SCALE GENOMIC DNA]</scope>
    <source>
        <strain evidence="2 3">AD002</strain>
    </source>
</reference>
<dbReference type="Proteomes" id="UP000274822">
    <property type="component" value="Unassembled WGS sequence"/>
</dbReference>
<name>A0A433PMF0_9FUNG</name>
<keyword evidence="3" id="KW-1185">Reference proteome</keyword>
<gene>
    <name evidence="2" type="ORF">BC938DRAFT_475919</name>
</gene>
<evidence type="ECO:0000313" key="2">
    <source>
        <dbReference type="EMBL" id="RUS18649.1"/>
    </source>
</evidence>
<sequence>MGRSKRSRIDGEVDGEEEIDEEMDEEMPLVIVGGEMIPLDEVTEDHQQQMSSEEYQVCRWGEPLRLYRGCEQGLICQYGRRLTTIFGRGTSERACEWRGNRNWWMGVSQYTLFG</sequence>
<accession>A0A433PMF0</accession>
<proteinExistence type="predicted"/>
<feature type="compositionally biased region" description="Acidic residues" evidence="1">
    <location>
        <begin position="12"/>
        <end position="23"/>
    </location>
</feature>
<evidence type="ECO:0000313" key="3">
    <source>
        <dbReference type="Proteomes" id="UP000274822"/>
    </source>
</evidence>
<dbReference type="AlphaFoldDB" id="A0A433PMF0"/>
<dbReference type="EMBL" id="RBNJ01022143">
    <property type="protein sequence ID" value="RUS18649.1"/>
    <property type="molecule type" value="Genomic_DNA"/>
</dbReference>
<organism evidence="2 3">
    <name type="scientific">Jimgerdemannia flammicorona</name>
    <dbReference type="NCBI Taxonomy" id="994334"/>
    <lineage>
        <taxon>Eukaryota</taxon>
        <taxon>Fungi</taxon>
        <taxon>Fungi incertae sedis</taxon>
        <taxon>Mucoromycota</taxon>
        <taxon>Mucoromycotina</taxon>
        <taxon>Endogonomycetes</taxon>
        <taxon>Endogonales</taxon>
        <taxon>Endogonaceae</taxon>
        <taxon>Jimgerdemannia</taxon>
    </lineage>
</organism>
<comment type="caution">
    <text evidence="2">The sequence shown here is derived from an EMBL/GenBank/DDBJ whole genome shotgun (WGS) entry which is preliminary data.</text>
</comment>
<evidence type="ECO:0000256" key="1">
    <source>
        <dbReference type="SAM" id="MobiDB-lite"/>
    </source>
</evidence>